<dbReference type="EMBL" id="CAVK010000010">
    <property type="protein sequence ID" value="CCW15871.1"/>
    <property type="molecule type" value="Genomic_DNA"/>
</dbReference>
<accession>N1MFX9</accession>
<sequence>MECVSASALAERNKSVTPRAHARARTCRQTGQGMMTGANGTKRVHDSCKMRRYRLVQWPFTRRPLIGAQQL</sequence>
<keyword evidence="3" id="KW-1185">Reference proteome</keyword>
<reference evidence="2 3" key="1">
    <citation type="submission" date="2013-03" db="EMBL/GenBank/DDBJ databases">
        <authorList>
            <person name="Le V."/>
        </authorList>
    </citation>
    <scope>NUCLEOTIDE SEQUENCE [LARGE SCALE GENOMIC DNA]</scope>
    <source>
        <strain evidence="2 3">BiD32</strain>
    </source>
</reference>
<evidence type="ECO:0000256" key="1">
    <source>
        <dbReference type="SAM" id="MobiDB-lite"/>
    </source>
</evidence>
<feature type="region of interest" description="Disordered" evidence="1">
    <location>
        <begin position="1"/>
        <end position="43"/>
    </location>
</feature>
<organism evidence="2 3">
    <name type="scientific">Sphingobium indicum BiD32</name>
    <dbReference type="NCBI Taxonomy" id="1301087"/>
    <lineage>
        <taxon>Bacteria</taxon>
        <taxon>Pseudomonadati</taxon>
        <taxon>Pseudomonadota</taxon>
        <taxon>Alphaproteobacteria</taxon>
        <taxon>Sphingomonadales</taxon>
        <taxon>Sphingomonadaceae</taxon>
        <taxon>Sphingobium</taxon>
    </lineage>
</organism>
<dbReference type="AlphaFoldDB" id="N1MFX9"/>
<name>N1MFX9_9SPHN</name>
<gene>
    <name evidence="2" type="ORF">EBBID32_1990</name>
</gene>
<comment type="caution">
    <text evidence="2">The sequence shown here is derived from an EMBL/GenBank/DDBJ whole genome shotgun (WGS) entry which is preliminary data.</text>
</comment>
<protein>
    <submittedName>
        <fullName evidence="2">Uncharacterized protein</fullName>
    </submittedName>
</protein>
<evidence type="ECO:0000313" key="2">
    <source>
        <dbReference type="EMBL" id="CCW15871.1"/>
    </source>
</evidence>
<dbReference type="Proteomes" id="UP000013201">
    <property type="component" value="Unassembled WGS sequence"/>
</dbReference>
<proteinExistence type="predicted"/>
<reference evidence="3" key="2">
    <citation type="submission" date="2013-04" db="EMBL/GenBank/DDBJ databases">
        <title>Bisphenol A degrading Sphingobium sp. strain BiD32.</title>
        <authorList>
            <person name="Nielsen J.L."/>
            <person name="Zhou N.A."/>
            <person name="Kjeldal H."/>
        </authorList>
    </citation>
    <scope>NUCLEOTIDE SEQUENCE [LARGE SCALE GENOMIC DNA]</scope>
    <source>
        <strain evidence="3">BiD32</strain>
    </source>
</reference>
<evidence type="ECO:0000313" key="3">
    <source>
        <dbReference type="Proteomes" id="UP000013201"/>
    </source>
</evidence>